<organism evidence="10 11">
    <name type="scientific">Clostridium butyricum</name>
    <dbReference type="NCBI Taxonomy" id="1492"/>
    <lineage>
        <taxon>Bacteria</taxon>
        <taxon>Bacillati</taxon>
        <taxon>Bacillota</taxon>
        <taxon>Clostridia</taxon>
        <taxon>Eubacteriales</taxon>
        <taxon>Clostridiaceae</taxon>
        <taxon>Clostridium</taxon>
    </lineage>
</organism>
<evidence type="ECO:0000259" key="7">
    <source>
        <dbReference type="Pfam" id="PF05239"/>
    </source>
</evidence>
<dbReference type="SUPFAM" id="SSF50346">
    <property type="entry name" value="PRC-barrel domain"/>
    <property type="match status" value="1"/>
</dbReference>
<dbReference type="GO" id="GO:0042274">
    <property type="term" value="P:ribosomal small subunit biogenesis"/>
    <property type="evidence" value="ECO:0007669"/>
    <property type="project" value="UniProtKB-UniRule"/>
</dbReference>
<comment type="domain">
    <text evidence="5">The PRC barrel domain binds ribosomal protein uS19.</text>
</comment>
<dbReference type="InterPro" id="IPR011961">
    <property type="entry name" value="RimM"/>
</dbReference>
<comment type="function">
    <text evidence="5">An accessory protein needed during the final step in the assembly of 30S ribosomal subunit, possibly for assembly of the head region. Essential for efficient processing of 16S rRNA. May be needed both before and after RbfA during the maturation of 16S rRNA. It has affinity for free ribosomal 30S subunits but not for 70S ribosomes.</text>
</comment>
<dbReference type="PANTHER" id="PTHR33692">
    <property type="entry name" value="RIBOSOME MATURATION FACTOR RIMM"/>
    <property type="match status" value="1"/>
</dbReference>
<evidence type="ECO:0000259" key="6">
    <source>
        <dbReference type="Pfam" id="PF01782"/>
    </source>
</evidence>
<evidence type="ECO:0000313" key="11">
    <source>
        <dbReference type="Proteomes" id="UP000238081"/>
    </source>
</evidence>
<reference evidence="9 13" key="3">
    <citation type="submission" date="2020-01" db="EMBL/GenBank/DDBJ databases">
        <title>Genome sequence of a 1,3-propanediol producer, Clostridium butyricum S3.</title>
        <authorList>
            <person name="Zhou J."/>
        </authorList>
    </citation>
    <scope>NUCLEOTIDE SEQUENCE [LARGE SCALE GENOMIC DNA]</scope>
    <source>
        <strain evidence="9 13">S3</strain>
    </source>
</reference>
<name>A0A2S7F8P1_CLOBU</name>
<dbReference type="GO" id="GO:0005840">
    <property type="term" value="C:ribosome"/>
    <property type="evidence" value="ECO:0007669"/>
    <property type="project" value="InterPro"/>
</dbReference>
<dbReference type="GO" id="GO:0005737">
    <property type="term" value="C:cytoplasm"/>
    <property type="evidence" value="ECO:0007669"/>
    <property type="project" value="UniProtKB-SubCell"/>
</dbReference>
<dbReference type="HAMAP" id="MF_00014">
    <property type="entry name" value="Ribosome_mat_RimM"/>
    <property type="match status" value="1"/>
</dbReference>
<keyword evidence="1 5" id="KW-0963">Cytoplasm</keyword>
<feature type="domain" description="PRC-barrel" evidence="7">
    <location>
        <begin position="91"/>
        <end position="162"/>
    </location>
</feature>
<dbReference type="NCBIfam" id="TIGR02273">
    <property type="entry name" value="16S_RimM"/>
    <property type="match status" value="1"/>
</dbReference>
<comment type="subcellular location">
    <subcellularLocation>
        <location evidence="5">Cytoplasm</location>
    </subcellularLocation>
</comment>
<dbReference type="Gene3D" id="2.40.30.60">
    <property type="entry name" value="RimM"/>
    <property type="match status" value="1"/>
</dbReference>
<evidence type="ECO:0000256" key="1">
    <source>
        <dbReference type="ARBA" id="ARBA00022490"/>
    </source>
</evidence>
<reference evidence="10 11" key="1">
    <citation type="submission" date="2016-01" db="EMBL/GenBank/DDBJ databases">
        <title>Characterization of the Clostridium difficile lineages that are prevalent in Hong Kong and China.</title>
        <authorList>
            <person name="Kwok J.S.-L."/>
            <person name="Lam W.-Y."/>
            <person name="Ip M."/>
            <person name="Chan T.-F."/>
            <person name="Hawkey P.M."/>
            <person name="Tsui S.K.-W."/>
        </authorList>
    </citation>
    <scope>NUCLEOTIDE SEQUENCE [LARGE SCALE GENOMIC DNA]</scope>
    <source>
        <strain evidence="10 11">300064</strain>
    </source>
</reference>
<dbReference type="InterPro" id="IPR027275">
    <property type="entry name" value="PRC-brl_dom"/>
</dbReference>
<keyword evidence="4 5" id="KW-0143">Chaperone</keyword>
<accession>A0A2S7F8P1</accession>
<dbReference type="EMBL" id="LRDH01000118">
    <property type="protein sequence ID" value="PPV13676.1"/>
    <property type="molecule type" value="Genomic_DNA"/>
</dbReference>
<dbReference type="GO" id="GO:0043022">
    <property type="term" value="F:ribosome binding"/>
    <property type="evidence" value="ECO:0007669"/>
    <property type="project" value="InterPro"/>
</dbReference>
<dbReference type="RefSeq" id="WP_024038950.1">
    <property type="nucleotide sequence ID" value="NZ_BKBC01000001.1"/>
</dbReference>
<evidence type="ECO:0000313" key="8">
    <source>
        <dbReference type="EMBL" id="GEQ19573.1"/>
    </source>
</evidence>
<proteinExistence type="inferred from homology"/>
<protein>
    <recommendedName>
        <fullName evidence="5">Ribosome maturation factor RimM</fullName>
    </recommendedName>
</protein>
<evidence type="ECO:0000313" key="12">
    <source>
        <dbReference type="Proteomes" id="UP000321089"/>
    </source>
</evidence>
<dbReference type="InterPro" id="IPR002676">
    <property type="entry name" value="RimM_N"/>
</dbReference>
<evidence type="ECO:0000256" key="2">
    <source>
        <dbReference type="ARBA" id="ARBA00022517"/>
    </source>
</evidence>
<evidence type="ECO:0000313" key="9">
    <source>
        <dbReference type="EMBL" id="NAS16677.1"/>
    </source>
</evidence>
<evidence type="ECO:0000313" key="13">
    <source>
        <dbReference type="Proteomes" id="UP000474042"/>
    </source>
</evidence>
<dbReference type="Pfam" id="PF05239">
    <property type="entry name" value="PRC"/>
    <property type="match status" value="1"/>
</dbReference>
<evidence type="ECO:0000256" key="3">
    <source>
        <dbReference type="ARBA" id="ARBA00022552"/>
    </source>
</evidence>
<dbReference type="Proteomes" id="UP000474042">
    <property type="component" value="Unassembled WGS sequence"/>
</dbReference>
<dbReference type="Proteomes" id="UP000238081">
    <property type="component" value="Unassembled WGS sequence"/>
</dbReference>
<feature type="domain" description="RimM N-terminal" evidence="6">
    <location>
        <begin position="8"/>
        <end position="84"/>
    </location>
</feature>
<keyword evidence="2 5" id="KW-0690">Ribosome biogenesis</keyword>
<dbReference type="InterPro" id="IPR036976">
    <property type="entry name" value="RimM_N_sf"/>
</dbReference>
<evidence type="ECO:0000256" key="4">
    <source>
        <dbReference type="ARBA" id="ARBA00023186"/>
    </source>
</evidence>
<dbReference type="PANTHER" id="PTHR33692:SF1">
    <property type="entry name" value="RIBOSOME MATURATION FACTOR RIMM"/>
    <property type="match status" value="1"/>
</dbReference>
<comment type="similarity">
    <text evidence="5">Belongs to the RimM family.</text>
</comment>
<dbReference type="EMBL" id="BKBC01000001">
    <property type="protein sequence ID" value="GEQ19573.1"/>
    <property type="molecule type" value="Genomic_DNA"/>
</dbReference>
<evidence type="ECO:0000313" key="10">
    <source>
        <dbReference type="EMBL" id="PPV13676.1"/>
    </source>
</evidence>
<dbReference type="Proteomes" id="UP000321089">
    <property type="component" value="Unassembled WGS sequence"/>
</dbReference>
<dbReference type="GO" id="GO:0006364">
    <property type="term" value="P:rRNA processing"/>
    <property type="evidence" value="ECO:0007669"/>
    <property type="project" value="UniProtKB-UniRule"/>
</dbReference>
<dbReference type="EMBL" id="WOFV02000003">
    <property type="protein sequence ID" value="NAS16677.1"/>
    <property type="molecule type" value="Genomic_DNA"/>
</dbReference>
<sequence length="166" mass="19328">MEKQLFKIGQIINTHGIKGEVKVYPLTEDVNKFKRLKTVLVGGVEMNILGVKFQKDRVILKIDGIDTMNDAETYKQKYIEIPREKEPELPEDTYYVSDLKECIVYDTDGKELGKIFDVISTRNNDVYWIKEPKELLIPVLRDIVLSIDINEKKIVIRPVGEWQDED</sequence>
<evidence type="ECO:0000256" key="5">
    <source>
        <dbReference type="HAMAP-Rule" id="MF_00014"/>
    </source>
</evidence>
<gene>
    <name evidence="5 8" type="primary">rimM</name>
    <name evidence="10" type="ORF">AWN73_03835</name>
    <name evidence="8" type="ORF">CBU02nite_00790</name>
    <name evidence="9" type="ORF">GND98_001990</name>
</gene>
<dbReference type="SUPFAM" id="SSF50447">
    <property type="entry name" value="Translation proteins"/>
    <property type="match status" value="1"/>
</dbReference>
<comment type="subunit">
    <text evidence="5">Binds ribosomal protein uS19.</text>
</comment>
<dbReference type="InterPro" id="IPR009000">
    <property type="entry name" value="Transl_B-barrel_sf"/>
</dbReference>
<dbReference type="AlphaFoldDB" id="A0A2S7F8P1"/>
<comment type="caution">
    <text evidence="10">The sequence shown here is derived from an EMBL/GenBank/DDBJ whole genome shotgun (WGS) entry which is preliminary data.</text>
</comment>
<dbReference type="Pfam" id="PF01782">
    <property type="entry name" value="RimM"/>
    <property type="match status" value="1"/>
</dbReference>
<keyword evidence="3 5" id="KW-0698">rRNA processing</keyword>
<reference evidence="8 12" key="2">
    <citation type="submission" date="2019-07" db="EMBL/GenBank/DDBJ databases">
        <title>Whole genome shotgun sequence of Clostridium butyricum NBRC 3858.</title>
        <authorList>
            <person name="Hosoyama A."/>
            <person name="Uohara A."/>
            <person name="Ohji S."/>
            <person name="Ichikawa N."/>
        </authorList>
    </citation>
    <scope>NUCLEOTIDE SEQUENCE [LARGE SCALE GENOMIC DNA]</scope>
    <source>
        <strain evidence="8 12">NBRC 3858</strain>
    </source>
</reference>
<dbReference type="Gene3D" id="2.30.30.240">
    <property type="entry name" value="PRC-barrel domain"/>
    <property type="match status" value="1"/>
</dbReference>
<dbReference type="InterPro" id="IPR011033">
    <property type="entry name" value="PRC_barrel-like_sf"/>
</dbReference>